<sequence>MDIVEGVRKLGFRKWYEHQLVEAHAWLVTGFLALILAFALFELHNDAGGVQPRLLLLAGALASAAGGILAWLRYHHVLESTELAAQLATCPHCGTYGRLAVVCSAPQSGTAVAANPLLEDLPHLRVRCRRCEGEWRLEPPP</sequence>
<evidence type="ECO:0000256" key="1">
    <source>
        <dbReference type="SAM" id="Phobius"/>
    </source>
</evidence>
<keyword evidence="3" id="KW-1185">Reference proteome</keyword>
<keyword evidence="1" id="KW-1133">Transmembrane helix</keyword>
<gene>
    <name evidence="2" type="ORF">DFR35_1053</name>
</gene>
<dbReference type="AlphaFoldDB" id="A0A497XKM0"/>
<comment type="caution">
    <text evidence="2">The sequence shown here is derived from an EMBL/GenBank/DDBJ whole genome shotgun (WGS) entry which is preliminary data.</text>
</comment>
<keyword evidence="1" id="KW-0812">Transmembrane</keyword>
<accession>A0A497XKM0</accession>
<evidence type="ECO:0000313" key="3">
    <source>
        <dbReference type="Proteomes" id="UP000268908"/>
    </source>
</evidence>
<dbReference type="OrthoDB" id="8857517at2"/>
<organism evidence="2 3">
    <name type="scientific">Sulfurisoma sediminicola</name>
    <dbReference type="NCBI Taxonomy" id="1381557"/>
    <lineage>
        <taxon>Bacteria</taxon>
        <taxon>Pseudomonadati</taxon>
        <taxon>Pseudomonadota</taxon>
        <taxon>Betaproteobacteria</taxon>
        <taxon>Nitrosomonadales</taxon>
        <taxon>Sterolibacteriaceae</taxon>
        <taxon>Sulfurisoma</taxon>
    </lineage>
</organism>
<dbReference type="Proteomes" id="UP000268908">
    <property type="component" value="Unassembled WGS sequence"/>
</dbReference>
<feature type="transmembrane region" description="Helical" evidence="1">
    <location>
        <begin position="53"/>
        <end position="72"/>
    </location>
</feature>
<proteinExistence type="predicted"/>
<keyword evidence="1" id="KW-0472">Membrane</keyword>
<evidence type="ECO:0000313" key="2">
    <source>
        <dbReference type="EMBL" id="RLJ68491.1"/>
    </source>
</evidence>
<name>A0A497XKM0_9PROT</name>
<protein>
    <submittedName>
        <fullName evidence="2">Uncharacterized protein</fullName>
    </submittedName>
</protein>
<dbReference type="RefSeq" id="WP_121240384.1">
    <property type="nucleotide sequence ID" value="NZ_BHVV01000002.1"/>
</dbReference>
<reference evidence="2 3" key="1">
    <citation type="submission" date="2018-10" db="EMBL/GenBank/DDBJ databases">
        <title>Genomic Encyclopedia of Type Strains, Phase IV (KMG-IV): sequencing the most valuable type-strain genomes for metagenomic binning, comparative biology and taxonomic classification.</title>
        <authorList>
            <person name="Goeker M."/>
        </authorList>
    </citation>
    <scope>NUCLEOTIDE SEQUENCE [LARGE SCALE GENOMIC DNA]</scope>
    <source>
        <strain evidence="2 3">DSM 26916</strain>
    </source>
</reference>
<dbReference type="EMBL" id="RCCI01000004">
    <property type="protein sequence ID" value="RLJ68491.1"/>
    <property type="molecule type" value="Genomic_DNA"/>
</dbReference>
<feature type="transmembrane region" description="Helical" evidence="1">
    <location>
        <begin position="20"/>
        <end position="41"/>
    </location>
</feature>